<feature type="domain" description="Major facilitator superfamily (MFS) profile" evidence="6">
    <location>
        <begin position="45"/>
        <end position="488"/>
    </location>
</feature>
<evidence type="ECO:0000313" key="7">
    <source>
        <dbReference type="EMBL" id="CAL8107340.1"/>
    </source>
</evidence>
<feature type="transmembrane region" description="Helical" evidence="5">
    <location>
        <begin position="401"/>
        <end position="425"/>
    </location>
</feature>
<feature type="transmembrane region" description="Helical" evidence="5">
    <location>
        <begin position="463"/>
        <end position="483"/>
    </location>
</feature>
<proteinExistence type="predicted"/>
<dbReference type="SUPFAM" id="SSF103473">
    <property type="entry name" value="MFS general substrate transporter"/>
    <property type="match status" value="1"/>
</dbReference>
<dbReference type="InterPro" id="IPR036259">
    <property type="entry name" value="MFS_trans_sf"/>
</dbReference>
<feature type="transmembrane region" description="Helical" evidence="5">
    <location>
        <begin position="313"/>
        <end position="330"/>
    </location>
</feature>
<gene>
    <name evidence="7" type="ORF">ODALV1_LOCUS12643</name>
</gene>
<dbReference type="PANTHER" id="PTHR24064">
    <property type="entry name" value="SOLUTE CARRIER FAMILY 22 MEMBER"/>
    <property type="match status" value="1"/>
</dbReference>
<feature type="transmembrane region" description="Helical" evidence="5">
    <location>
        <begin position="370"/>
        <end position="389"/>
    </location>
</feature>
<feature type="transmembrane region" description="Helical" evidence="5">
    <location>
        <begin position="97"/>
        <end position="117"/>
    </location>
</feature>
<sequence>MGDQNEEQNATTKKVVTVEQLLEKLGGFSWFQLWAAVVTISPEISAAMISLSPILTGSHQFCENATSSSIACDKTPSFPGVLKSVVQEWNLVGSKTWISDLFTSVQMFGALFGALVAGNCAERYGRKKAHFTLCVLMGTFGFASGWAPDPYMYCLFRFVTGFAVGGCYVVYLNYLMEFLTPQYRTVCGCVSLWAVGEMLLALVGYYMPGWRQINWITSLPVFTILLAYPWMPESPRWLLCQGRTEEAMEVFDQIARWNNKPSLDPSDIKILQHQILQNGESEDSGNKKGLYGFASSMCRTFEIFKYQEYRSQLLVLMFSWFAFQLVYYGISFNMKNLSGDPYLNLLIMGVVGLPGSFSGLLFNNRLGRKTTIIGFVTVSFCLLIALITIEETNLSQQYPILILSLCLSVRLCVAAAFAVLSCFTAESFPTVVRVSSMGICALFGNVGGILAPQFVFISTIVKSAQYITFGLLSLATVIGAFNLKDMKGKPLEDFIRKQENDNDKQTLSF</sequence>
<evidence type="ECO:0000259" key="6">
    <source>
        <dbReference type="PROSITE" id="PS50850"/>
    </source>
</evidence>
<dbReference type="PROSITE" id="PS00217">
    <property type="entry name" value="SUGAR_TRANSPORT_2"/>
    <property type="match status" value="1"/>
</dbReference>
<dbReference type="InterPro" id="IPR005829">
    <property type="entry name" value="Sugar_transporter_CS"/>
</dbReference>
<dbReference type="Pfam" id="PF00083">
    <property type="entry name" value="Sugar_tr"/>
    <property type="match status" value="1"/>
</dbReference>
<name>A0ABP1QLE6_9HEXA</name>
<accession>A0ABP1QLE6</accession>
<evidence type="ECO:0000256" key="2">
    <source>
        <dbReference type="ARBA" id="ARBA00022692"/>
    </source>
</evidence>
<dbReference type="Gene3D" id="1.20.1250.20">
    <property type="entry name" value="MFS general substrate transporter like domains"/>
    <property type="match status" value="1"/>
</dbReference>
<comment type="caution">
    <text evidence="7">The sequence shown here is derived from an EMBL/GenBank/DDBJ whole genome shotgun (WGS) entry which is preliminary data.</text>
</comment>
<dbReference type="PROSITE" id="PS50850">
    <property type="entry name" value="MFS"/>
    <property type="match status" value="1"/>
</dbReference>
<evidence type="ECO:0000313" key="8">
    <source>
        <dbReference type="Proteomes" id="UP001642540"/>
    </source>
</evidence>
<keyword evidence="3 5" id="KW-1133">Transmembrane helix</keyword>
<feature type="transmembrane region" description="Helical" evidence="5">
    <location>
        <begin position="129"/>
        <end position="147"/>
    </location>
</feature>
<evidence type="ECO:0000256" key="5">
    <source>
        <dbReference type="SAM" id="Phobius"/>
    </source>
</evidence>
<dbReference type="InterPro" id="IPR005828">
    <property type="entry name" value="MFS_sugar_transport-like"/>
</dbReference>
<reference evidence="7 8" key="1">
    <citation type="submission" date="2024-08" db="EMBL/GenBank/DDBJ databases">
        <authorList>
            <person name="Cucini C."/>
            <person name="Frati F."/>
        </authorList>
    </citation>
    <scope>NUCLEOTIDE SEQUENCE [LARGE SCALE GENOMIC DNA]</scope>
</reference>
<feature type="transmembrane region" description="Helical" evidence="5">
    <location>
        <begin position="186"/>
        <end position="207"/>
    </location>
</feature>
<keyword evidence="2 5" id="KW-0812">Transmembrane</keyword>
<keyword evidence="8" id="KW-1185">Reference proteome</keyword>
<dbReference type="Proteomes" id="UP001642540">
    <property type="component" value="Unassembled WGS sequence"/>
</dbReference>
<comment type="subcellular location">
    <subcellularLocation>
        <location evidence="1">Membrane</location>
        <topology evidence="1">Multi-pass membrane protein</topology>
    </subcellularLocation>
</comment>
<feature type="transmembrane region" description="Helical" evidence="5">
    <location>
        <begin position="153"/>
        <end position="174"/>
    </location>
</feature>
<dbReference type="PROSITE" id="PS00216">
    <property type="entry name" value="SUGAR_TRANSPORT_1"/>
    <property type="match status" value="1"/>
</dbReference>
<feature type="transmembrane region" description="Helical" evidence="5">
    <location>
        <begin position="342"/>
        <end position="363"/>
    </location>
</feature>
<keyword evidence="4 5" id="KW-0472">Membrane</keyword>
<feature type="transmembrane region" description="Helical" evidence="5">
    <location>
        <begin position="213"/>
        <end position="231"/>
    </location>
</feature>
<feature type="transmembrane region" description="Helical" evidence="5">
    <location>
        <begin position="437"/>
        <end position="457"/>
    </location>
</feature>
<evidence type="ECO:0000256" key="3">
    <source>
        <dbReference type="ARBA" id="ARBA00022989"/>
    </source>
</evidence>
<dbReference type="EMBL" id="CAXLJM020000038">
    <property type="protein sequence ID" value="CAL8107340.1"/>
    <property type="molecule type" value="Genomic_DNA"/>
</dbReference>
<dbReference type="InterPro" id="IPR020846">
    <property type="entry name" value="MFS_dom"/>
</dbReference>
<protein>
    <recommendedName>
        <fullName evidence="6">Major facilitator superfamily (MFS) profile domain-containing protein</fullName>
    </recommendedName>
</protein>
<evidence type="ECO:0000256" key="1">
    <source>
        <dbReference type="ARBA" id="ARBA00004141"/>
    </source>
</evidence>
<organism evidence="7 8">
    <name type="scientific">Orchesella dallaii</name>
    <dbReference type="NCBI Taxonomy" id="48710"/>
    <lineage>
        <taxon>Eukaryota</taxon>
        <taxon>Metazoa</taxon>
        <taxon>Ecdysozoa</taxon>
        <taxon>Arthropoda</taxon>
        <taxon>Hexapoda</taxon>
        <taxon>Collembola</taxon>
        <taxon>Entomobryomorpha</taxon>
        <taxon>Entomobryoidea</taxon>
        <taxon>Orchesellidae</taxon>
        <taxon>Orchesellinae</taxon>
        <taxon>Orchesella</taxon>
    </lineage>
</organism>
<evidence type="ECO:0000256" key="4">
    <source>
        <dbReference type="ARBA" id="ARBA00023136"/>
    </source>
</evidence>